<dbReference type="CDD" id="cd23995">
    <property type="entry name" value="Seipin_BSCL2_like"/>
    <property type="match status" value="1"/>
</dbReference>
<dbReference type="AlphaFoldDB" id="A0A8T2LM95"/>
<feature type="compositionally biased region" description="Polar residues" evidence="8">
    <location>
        <begin position="430"/>
        <end position="443"/>
    </location>
</feature>
<keyword evidence="5 9" id="KW-1133">Transmembrane helix</keyword>
<dbReference type="GO" id="GO:0005789">
    <property type="term" value="C:endoplasmic reticulum membrane"/>
    <property type="evidence" value="ECO:0007669"/>
    <property type="project" value="UniProtKB-SubCell"/>
</dbReference>
<dbReference type="PANTHER" id="PTHR21212">
    <property type="entry name" value="BERNARDINELLI-SEIP CONGENITAL LIPODYSTROPHY 2 HOMOLOG BSCL2 PROTEIN"/>
    <property type="match status" value="1"/>
</dbReference>
<sequence>MAPVQGRLRTGDDFKGLCMDPRGKFPFKATSDGPSWSSRTEPELFHTGLRVSGCSRHLPFSPNETTKTTQRAQHTRGTDQHYKSWIPGHRVFQEDDEEGIERSGWAVHEEPADLKGSCKYQSSEMDDMESEDPNIQELGNQIGGLVMGIQEALTILFIRIRQRVLQTTILLCVLLLMLWVAIFLYGSFYYSFMPTASFITPVHFYYRTDCPTPHHSICSLPMANFSLLKNGKKQVMTYGQPYQITLELEMPESPVNEQLGMFLVKMSCYSSDGQVVDTAARSTMLHFRSSLLNSLGTLAFFPLLLMGATEQKQYVLVELYSSYVDNSYKPTVGAVVEIYSQQVQIYKAQLYIHAHFTGIRYILYNFPLASAVVGVLSNFTFLSMLILFSYLQMALNGIWPNRQDARWNQFRPRRRDVSEATGLYERNAQPEDNSTGPKTNMSGASVMGPSDITDSNPGKMEESILDAGVEDIVEINNSKCCDENHCIPEAQNEEIYLKLRFLSEGVSDPPADATDKAYYRTGTCLSS</sequence>
<keyword evidence="3 9" id="KW-0812">Transmembrane</keyword>
<feature type="region of interest" description="Disordered" evidence="8">
    <location>
        <begin position="418"/>
        <end position="459"/>
    </location>
</feature>
<reference evidence="10 11" key="1">
    <citation type="submission" date="2021-07" db="EMBL/GenBank/DDBJ databases">
        <authorList>
            <person name="Imarazene B."/>
            <person name="Zahm M."/>
            <person name="Klopp C."/>
            <person name="Cabau C."/>
            <person name="Beille S."/>
            <person name="Jouanno E."/>
            <person name="Castinel A."/>
            <person name="Lluch J."/>
            <person name="Gil L."/>
            <person name="Kuchtly C."/>
            <person name="Lopez Roques C."/>
            <person name="Donnadieu C."/>
            <person name="Parrinello H."/>
            <person name="Journot L."/>
            <person name="Du K."/>
            <person name="Schartl M."/>
            <person name="Retaux S."/>
            <person name="Guiguen Y."/>
        </authorList>
    </citation>
    <scope>NUCLEOTIDE SEQUENCE [LARGE SCALE GENOMIC DNA]</scope>
    <source>
        <strain evidence="10">Pach_M1</strain>
        <tissue evidence="10">Testis</tissue>
    </source>
</reference>
<dbReference type="GO" id="GO:0006629">
    <property type="term" value="P:lipid metabolic process"/>
    <property type="evidence" value="ECO:0007669"/>
    <property type="project" value="UniProtKB-KW"/>
</dbReference>
<keyword evidence="4" id="KW-0256">Endoplasmic reticulum</keyword>
<evidence type="ECO:0000313" key="11">
    <source>
        <dbReference type="Proteomes" id="UP000752171"/>
    </source>
</evidence>
<feature type="transmembrane region" description="Helical" evidence="9">
    <location>
        <begin position="368"/>
        <end position="391"/>
    </location>
</feature>
<evidence type="ECO:0000313" key="10">
    <source>
        <dbReference type="EMBL" id="KAG9272560.1"/>
    </source>
</evidence>
<dbReference type="GO" id="GO:0140042">
    <property type="term" value="P:lipid droplet formation"/>
    <property type="evidence" value="ECO:0007669"/>
    <property type="project" value="UniProtKB-ARBA"/>
</dbReference>
<dbReference type="InterPro" id="IPR009617">
    <property type="entry name" value="Seipin"/>
</dbReference>
<dbReference type="EMBL" id="JAICCE010000010">
    <property type="protein sequence ID" value="KAG9272560.1"/>
    <property type="molecule type" value="Genomic_DNA"/>
</dbReference>
<evidence type="ECO:0000256" key="4">
    <source>
        <dbReference type="ARBA" id="ARBA00022824"/>
    </source>
</evidence>
<organism evidence="10 11">
    <name type="scientific">Astyanax mexicanus</name>
    <name type="common">Blind cave fish</name>
    <name type="synonym">Astyanax fasciatus mexicanus</name>
    <dbReference type="NCBI Taxonomy" id="7994"/>
    <lineage>
        <taxon>Eukaryota</taxon>
        <taxon>Metazoa</taxon>
        <taxon>Chordata</taxon>
        <taxon>Craniata</taxon>
        <taxon>Vertebrata</taxon>
        <taxon>Euteleostomi</taxon>
        <taxon>Actinopterygii</taxon>
        <taxon>Neopterygii</taxon>
        <taxon>Teleostei</taxon>
        <taxon>Ostariophysi</taxon>
        <taxon>Characiformes</taxon>
        <taxon>Characoidei</taxon>
        <taxon>Acestrorhamphidae</taxon>
        <taxon>Acestrorhamphinae</taxon>
        <taxon>Astyanax</taxon>
    </lineage>
</organism>
<name>A0A8T2LM95_ASTMX</name>
<evidence type="ECO:0000256" key="7">
    <source>
        <dbReference type="ARBA" id="ARBA00023136"/>
    </source>
</evidence>
<comment type="subcellular location">
    <subcellularLocation>
        <location evidence="1">Endoplasmic reticulum membrane</location>
        <topology evidence="1">Multi-pass membrane protein</topology>
    </subcellularLocation>
</comment>
<accession>A0A8T2LM95</accession>
<evidence type="ECO:0000256" key="6">
    <source>
        <dbReference type="ARBA" id="ARBA00023098"/>
    </source>
</evidence>
<evidence type="ECO:0000256" key="5">
    <source>
        <dbReference type="ARBA" id="ARBA00022989"/>
    </source>
</evidence>
<evidence type="ECO:0000256" key="3">
    <source>
        <dbReference type="ARBA" id="ARBA00022692"/>
    </source>
</evidence>
<dbReference type="OrthoDB" id="3990054at2759"/>
<dbReference type="Proteomes" id="UP000752171">
    <property type="component" value="Unassembled WGS sequence"/>
</dbReference>
<dbReference type="PANTHER" id="PTHR21212:SF0">
    <property type="entry name" value="SEIPIN"/>
    <property type="match status" value="1"/>
</dbReference>
<comment type="caution">
    <text evidence="10">The sequence shown here is derived from an EMBL/GenBank/DDBJ whole genome shotgun (WGS) entry which is preliminary data.</text>
</comment>
<dbReference type="Pfam" id="PF06775">
    <property type="entry name" value="Seipin"/>
    <property type="match status" value="1"/>
</dbReference>
<evidence type="ECO:0000256" key="8">
    <source>
        <dbReference type="SAM" id="MobiDB-lite"/>
    </source>
</evidence>
<protein>
    <recommendedName>
        <fullName evidence="2">Seipin</fullName>
    </recommendedName>
</protein>
<gene>
    <name evidence="10" type="primary">BSCL2</name>
    <name evidence="10" type="ORF">AMEX_G13571</name>
</gene>
<proteinExistence type="predicted"/>
<keyword evidence="6" id="KW-0443">Lipid metabolism</keyword>
<evidence type="ECO:0000256" key="1">
    <source>
        <dbReference type="ARBA" id="ARBA00004477"/>
    </source>
</evidence>
<feature type="transmembrane region" description="Helical" evidence="9">
    <location>
        <begin position="164"/>
        <end position="182"/>
    </location>
</feature>
<evidence type="ECO:0000256" key="9">
    <source>
        <dbReference type="SAM" id="Phobius"/>
    </source>
</evidence>
<evidence type="ECO:0000256" key="2">
    <source>
        <dbReference type="ARBA" id="ARBA00022064"/>
    </source>
</evidence>
<keyword evidence="7 9" id="KW-0472">Membrane</keyword>